<organism evidence="1">
    <name type="scientific">Rhizophora mucronata</name>
    <name type="common">Asiatic mangrove</name>
    <dbReference type="NCBI Taxonomy" id="61149"/>
    <lineage>
        <taxon>Eukaryota</taxon>
        <taxon>Viridiplantae</taxon>
        <taxon>Streptophyta</taxon>
        <taxon>Embryophyta</taxon>
        <taxon>Tracheophyta</taxon>
        <taxon>Spermatophyta</taxon>
        <taxon>Magnoliopsida</taxon>
        <taxon>eudicotyledons</taxon>
        <taxon>Gunneridae</taxon>
        <taxon>Pentapetalae</taxon>
        <taxon>rosids</taxon>
        <taxon>fabids</taxon>
        <taxon>Malpighiales</taxon>
        <taxon>Rhizophoraceae</taxon>
        <taxon>Rhizophora</taxon>
    </lineage>
</organism>
<proteinExistence type="predicted"/>
<evidence type="ECO:0000313" key="1">
    <source>
        <dbReference type="EMBL" id="MBX37226.1"/>
    </source>
</evidence>
<name>A0A2P2N490_RHIMU</name>
<sequence length="37" mass="4379">MLLDWIRFPLLLVALIKRGRKRSPRQQDGISTESKKQ</sequence>
<accession>A0A2P2N490</accession>
<dbReference type="AlphaFoldDB" id="A0A2P2N490"/>
<dbReference type="EMBL" id="GGEC01056742">
    <property type="protein sequence ID" value="MBX37226.1"/>
    <property type="molecule type" value="Transcribed_RNA"/>
</dbReference>
<reference evidence="1" key="1">
    <citation type="submission" date="2018-02" db="EMBL/GenBank/DDBJ databases">
        <title>Rhizophora mucronata_Transcriptome.</title>
        <authorList>
            <person name="Meera S.P."/>
            <person name="Sreeshan A."/>
            <person name="Augustine A."/>
        </authorList>
    </citation>
    <scope>NUCLEOTIDE SEQUENCE</scope>
    <source>
        <tissue evidence="1">Leaf</tissue>
    </source>
</reference>
<protein>
    <submittedName>
        <fullName evidence="1">Uncharacterized protein</fullName>
    </submittedName>
</protein>